<keyword evidence="4" id="KW-1185">Reference proteome</keyword>
<dbReference type="SUPFAM" id="SSF56601">
    <property type="entry name" value="beta-lactamase/transpeptidase-like"/>
    <property type="match status" value="1"/>
</dbReference>
<dbReference type="InterPro" id="IPR012338">
    <property type="entry name" value="Beta-lactam/transpept-like"/>
</dbReference>
<dbReference type="NCBIfam" id="TIGR00666">
    <property type="entry name" value="PBP4"/>
    <property type="match status" value="1"/>
</dbReference>
<dbReference type="STRING" id="393595.ABO_1965"/>
<keyword evidence="3" id="KW-0121">Carboxypeptidase</keyword>
<evidence type="ECO:0000313" key="3">
    <source>
        <dbReference type="EMBL" id="CAL17413.1"/>
    </source>
</evidence>
<dbReference type="InterPro" id="IPR000667">
    <property type="entry name" value="Peptidase_S13"/>
</dbReference>
<dbReference type="Proteomes" id="UP000008871">
    <property type="component" value="Chromosome"/>
</dbReference>
<sequence>MPRSAVRKQPNIVLTSTLLGIFLLLGTLLAGSAQADIPAPVMAPVLEVAESLELAETDLAVASIPLDGPGKARFMNADIPLNPGSIMKVITTYAALELLGPTFQWHTRLYTDGTIEGETLSGNLYFVGSGDPKLTEERLWLLLRELRAMGITHITGDLILDGSVFNLPNGITAFNDDGDNPNAPFLVEPNGLLTNLNVLRIRARADNRGIHTWTEPALNGIHINNQLVLREYGHCPRRYQFDYEPTTRDDGSISITVTGVLPVGCSTSSYLSLLSQPAYTGALLSSLWQQLGGTLSGTIREGLRPRADTELLVTTSSRDLVTMVRDINKWSNNVMVRQVFLTLGAKHRQPGDKDDLAAAEREIRAWLAHKGIDSRSMVFENGAGLSRIERITARQMAQLLQQAWESRFAAELIASLPLVAMDGTMRRRLGNANMAGMGHIKTGSLRNVRSIAGFTRDEDNTTWAVVAMVNNPRAWQSEPVLDAFIEQVHLSTRPKSINTARQ</sequence>
<evidence type="ECO:0000256" key="2">
    <source>
        <dbReference type="ARBA" id="ARBA00022801"/>
    </source>
</evidence>
<accession>Q0VN35</accession>
<protein>
    <submittedName>
        <fullName evidence="3">D-alanyl-D-alanine-carboxypeptidase</fullName>
        <ecNumber evidence="3">3.4.16.4</ecNumber>
    </submittedName>
</protein>
<reference evidence="3 4" key="1">
    <citation type="journal article" date="2006" name="Nat. Biotechnol.">
        <title>Genome sequence of the ubiquitous hydrocarbon-degrading marine bacterium Alcanivorax borkumensis.</title>
        <authorList>
            <person name="Schneiker S."/>
            <person name="Martins dos Santos V.A.P."/>
            <person name="Bartels D."/>
            <person name="Bekel T."/>
            <person name="Brecht M."/>
            <person name="Buhrmester J."/>
            <person name="Chernikova T.N."/>
            <person name="Denaro R."/>
            <person name="Ferrer M."/>
            <person name="Gertler C."/>
            <person name="Goesmann A."/>
            <person name="Golyshina O.V."/>
            <person name="Kaminski F."/>
            <person name="Khachane A.N."/>
            <person name="Lang S."/>
            <person name="Linke B."/>
            <person name="McHardy A.C."/>
            <person name="Meyer F."/>
            <person name="Nechitaylo T."/>
            <person name="Puehler A."/>
            <person name="Regenhardt D."/>
            <person name="Rupp O."/>
            <person name="Sabirova J.S."/>
            <person name="Selbitschka W."/>
            <person name="Yakimov M.M."/>
            <person name="Timmis K.N."/>
            <person name="Vorhoelter F.-J."/>
            <person name="Weidner S."/>
            <person name="Kaiser O."/>
            <person name="Golyshin P.N."/>
        </authorList>
    </citation>
    <scope>NUCLEOTIDE SEQUENCE [LARGE SCALE GENOMIC DNA]</scope>
    <source>
        <strain evidence="4">ATCC 700651 / DSM 11573 / NCIMB 13689 / SK2</strain>
    </source>
</reference>
<proteinExistence type="inferred from homology"/>
<gene>
    <name evidence="3" type="primary">dacB</name>
    <name evidence="3" type="ordered locus">ABO_1965</name>
</gene>
<dbReference type="GO" id="GO:0006508">
    <property type="term" value="P:proteolysis"/>
    <property type="evidence" value="ECO:0007669"/>
    <property type="project" value="InterPro"/>
</dbReference>
<dbReference type="EMBL" id="AM286690">
    <property type="protein sequence ID" value="CAL17413.1"/>
    <property type="molecule type" value="Genomic_DNA"/>
</dbReference>
<dbReference type="Gene3D" id="3.40.710.10">
    <property type="entry name" value="DD-peptidase/beta-lactamase superfamily"/>
    <property type="match status" value="1"/>
</dbReference>
<dbReference type="Gene3D" id="3.50.80.20">
    <property type="entry name" value="D-Ala-D-Ala carboxypeptidase C, peptidase S13"/>
    <property type="match status" value="1"/>
</dbReference>
<name>Q0VN35_ALCBS</name>
<dbReference type="RefSeq" id="WP_011589244.1">
    <property type="nucleotide sequence ID" value="NC_008260.1"/>
</dbReference>
<dbReference type="eggNOG" id="COG2027">
    <property type="taxonomic scope" value="Bacteria"/>
</dbReference>
<dbReference type="GO" id="GO:0000270">
    <property type="term" value="P:peptidoglycan metabolic process"/>
    <property type="evidence" value="ECO:0007669"/>
    <property type="project" value="TreeGrafter"/>
</dbReference>
<dbReference type="EC" id="3.4.16.4" evidence="3"/>
<dbReference type="PANTHER" id="PTHR30023:SF0">
    <property type="entry name" value="PENICILLIN-SENSITIVE CARBOXYPEPTIDASE A"/>
    <property type="match status" value="1"/>
</dbReference>
<organism evidence="3 4">
    <name type="scientific">Alcanivorax borkumensis (strain ATCC 700651 / DSM 11573 / NCIMB 13689 / SK2)</name>
    <dbReference type="NCBI Taxonomy" id="393595"/>
    <lineage>
        <taxon>Bacteria</taxon>
        <taxon>Pseudomonadati</taxon>
        <taxon>Pseudomonadota</taxon>
        <taxon>Gammaproteobacteria</taxon>
        <taxon>Oceanospirillales</taxon>
        <taxon>Alcanivoracaceae</taxon>
        <taxon>Alcanivorax</taxon>
    </lineage>
</organism>
<dbReference type="AlphaFoldDB" id="Q0VN35"/>
<dbReference type="HOGENOM" id="CLU_017692_2_1_6"/>
<comment type="similarity">
    <text evidence="1">Belongs to the peptidase S13 family.</text>
</comment>
<evidence type="ECO:0000256" key="1">
    <source>
        <dbReference type="ARBA" id="ARBA00006096"/>
    </source>
</evidence>
<dbReference type="Pfam" id="PF02113">
    <property type="entry name" value="Peptidase_S13"/>
    <property type="match status" value="1"/>
</dbReference>
<dbReference type="PRINTS" id="PR00922">
    <property type="entry name" value="DADACBPTASE3"/>
</dbReference>
<dbReference type="PANTHER" id="PTHR30023">
    <property type="entry name" value="D-ALANYL-D-ALANINE CARBOXYPEPTIDASE"/>
    <property type="match status" value="1"/>
</dbReference>
<dbReference type="GO" id="GO:0009002">
    <property type="term" value="F:serine-type D-Ala-D-Ala carboxypeptidase activity"/>
    <property type="evidence" value="ECO:0007669"/>
    <property type="project" value="UniProtKB-EC"/>
</dbReference>
<keyword evidence="3" id="KW-0645">Protease</keyword>
<dbReference type="KEGG" id="abo:ABO_1965"/>
<dbReference type="OrthoDB" id="9802627at2"/>
<keyword evidence="2 3" id="KW-0378">Hydrolase</keyword>
<evidence type="ECO:0000313" key="4">
    <source>
        <dbReference type="Proteomes" id="UP000008871"/>
    </source>
</evidence>
<dbReference type="MEROPS" id="S13.003"/>